<protein>
    <submittedName>
        <fullName evidence="1">Competence protein ComFC</fullName>
    </submittedName>
</protein>
<dbReference type="InterPro" id="IPR029057">
    <property type="entry name" value="PRTase-like"/>
</dbReference>
<name>A0A0P0UQ47_9GAMM</name>
<evidence type="ECO:0000313" key="2">
    <source>
        <dbReference type="Proteomes" id="UP000067399"/>
    </source>
</evidence>
<proteinExistence type="predicted"/>
<dbReference type="OrthoDB" id="307639at2"/>
<dbReference type="KEGG" id="ebh:BSEPE_0061"/>
<dbReference type="STRING" id="1303921.BSEPE_0061"/>
<dbReference type="AlphaFoldDB" id="A0A0P0UQ47"/>
<dbReference type="EMBL" id="AP013042">
    <property type="protein sequence ID" value="BAS67088.1"/>
    <property type="molecule type" value="Genomic_DNA"/>
</dbReference>
<dbReference type="Proteomes" id="UP000067399">
    <property type="component" value="Chromosome"/>
</dbReference>
<organism evidence="1 2">
    <name type="scientific">endosymbiont of Bathymodiolus septemdierum str. Myojin knoll</name>
    <dbReference type="NCBI Taxonomy" id="1303921"/>
    <lineage>
        <taxon>Bacteria</taxon>
        <taxon>Pseudomonadati</taxon>
        <taxon>Pseudomonadota</taxon>
        <taxon>Gammaproteobacteria</taxon>
        <taxon>sulfur-oxidizing symbionts</taxon>
    </lineage>
</organism>
<keyword evidence="2" id="KW-1185">Reference proteome</keyword>
<gene>
    <name evidence="1" type="primary">comFC</name>
    <name evidence="1" type="ORF">BSEPE_0061</name>
</gene>
<evidence type="ECO:0000313" key="1">
    <source>
        <dbReference type="EMBL" id="BAS67088.1"/>
    </source>
</evidence>
<accession>A0A0P0UQ47</accession>
<reference evidence="1 2" key="2">
    <citation type="journal article" date="2016" name="ISME J.">
        <title>Heterogeneous composition of key metabolic gene clusters in a vent mussel symbiont population.</title>
        <authorList>
            <person name="Ikuta T."/>
            <person name="Takaki Y."/>
            <person name="Nagai Y."/>
            <person name="Shimamura S."/>
            <person name="Tsuda M."/>
            <person name="Kawagucci S."/>
            <person name="Aoki Y."/>
            <person name="Inoue K."/>
            <person name="Teruya M."/>
            <person name="Satou K."/>
            <person name="Teruya K."/>
            <person name="Shimoji M."/>
            <person name="Tamotsu H."/>
            <person name="Hirano T."/>
            <person name="Maruyama T."/>
            <person name="Yoshida T."/>
        </authorList>
    </citation>
    <scope>NUCLEOTIDE SEQUENCE [LARGE SCALE GENOMIC DNA]</scope>
    <source>
        <strain evidence="1 2">Myojin Knoll</strain>
    </source>
</reference>
<reference evidence="1 2" key="1">
    <citation type="journal article" date="2000" name="Mar. Ecol. Prog. Ser.">
        <title>Phylogenetic characterization of endosymbionts in three hydrothermal vent mussels: influence on host distributions.</title>
        <authorList>
            <person name="Fujiwara Y."/>
            <person name="Takai K."/>
            <person name="Uematsu K."/>
            <person name="Tsuchida S."/>
            <person name="Hunt J.C."/>
            <person name="Hashimoto J."/>
        </authorList>
    </citation>
    <scope>NUCLEOTIDE SEQUENCE [LARGE SCALE GENOMIC DNA]</scope>
    <source>
        <strain evidence="1 2">Myojin Knoll</strain>
    </source>
</reference>
<sequence length="292" mass="33079">MVHRHLKKLVEVGKIQKIGSAPKVFYATISRDMTHLDYQLDTETQEIVDKNFFFIEPTGVELSGIDGFEKWCGKRDFDVTQKAKEFNKIHQKYQKQKHNDLLDASVKMRKTFGVGCCVDRLFYFDFYAVEIFGKTRMGQKLLHAKQGQNKAKIKEIAILVKSSIVEIIVHHHIDSVVFVPPTVPRAVQFMKVLETELALSIAKVNVIKVIGDIRVPQKTLKKLADRVENAQHTFMVDNMAKFKTTLIIDDAVGSGASINQIACKLKHAKHTNKVIGFAITGSLHDFEVISEV</sequence>
<dbReference type="SUPFAM" id="SSF53271">
    <property type="entry name" value="PRTase-like"/>
    <property type="match status" value="1"/>
</dbReference>